<name>A0A921ST07_9FIRM</name>
<organism evidence="2 3">
    <name type="scientific">Pseudoflavonifractor capillosus</name>
    <dbReference type="NCBI Taxonomy" id="106588"/>
    <lineage>
        <taxon>Bacteria</taxon>
        <taxon>Bacillati</taxon>
        <taxon>Bacillota</taxon>
        <taxon>Clostridia</taxon>
        <taxon>Eubacteriales</taxon>
        <taxon>Oscillospiraceae</taxon>
        <taxon>Pseudoflavonifractor</taxon>
    </lineage>
</organism>
<dbReference type="Proteomes" id="UP000760668">
    <property type="component" value="Unassembled WGS sequence"/>
</dbReference>
<dbReference type="SUPFAM" id="SSF52799">
    <property type="entry name" value="(Phosphotyrosine protein) phosphatases II"/>
    <property type="match status" value="1"/>
</dbReference>
<proteinExistence type="predicted"/>
<dbReference type="GO" id="GO:0004721">
    <property type="term" value="F:phosphoprotein phosphatase activity"/>
    <property type="evidence" value="ECO:0007669"/>
    <property type="project" value="InterPro"/>
</dbReference>
<dbReference type="PROSITE" id="PS50056">
    <property type="entry name" value="TYR_PHOSPHATASE_2"/>
    <property type="match status" value="1"/>
</dbReference>
<dbReference type="Pfam" id="PF13350">
    <property type="entry name" value="Y_phosphatase3"/>
    <property type="match status" value="1"/>
</dbReference>
<accession>A0A921ST07</accession>
<comment type="caution">
    <text evidence="2">The sequence shown here is derived from an EMBL/GenBank/DDBJ whole genome shotgun (WGS) entry which is preliminary data.</text>
</comment>
<dbReference type="InterPro" id="IPR000387">
    <property type="entry name" value="Tyr_Pase_dom"/>
</dbReference>
<evidence type="ECO:0000313" key="3">
    <source>
        <dbReference type="Proteomes" id="UP000760668"/>
    </source>
</evidence>
<evidence type="ECO:0000259" key="1">
    <source>
        <dbReference type="PROSITE" id="PS50056"/>
    </source>
</evidence>
<dbReference type="InterPro" id="IPR029021">
    <property type="entry name" value="Prot-tyrosine_phosphatase-like"/>
</dbReference>
<dbReference type="RefSeq" id="WP_295368288.1">
    <property type="nucleotide sequence ID" value="NZ_DYUC01000084.1"/>
</dbReference>
<dbReference type="EMBL" id="DYUC01000084">
    <property type="protein sequence ID" value="HJG87038.1"/>
    <property type="molecule type" value="Genomic_DNA"/>
</dbReference>
<gene>
    <name evidence="2" type="ORF">K8V01_08465</name>
</gene>
<evidence type="ECO:0000313" key="2">
    <source>
        <dbReference type="EMBL" id="HJG87038.1"/>
    </source>
</evidence>
<dbReference type="PROSITE" id="PS00383">
    <property type="entry name" value="TYR_PHOSPHATASE_1"/>
    <property type="match status" value="1"/>
</dbReference>
<reference evidence="2" key="1">
    <citation type="journal article" date="2021" name="PeerJ">
        <title>Extensive microbial diversity within the chicken gut microbiome revealed by metagenomics and culture.</title>
        <authorList>
            <person name="Gilroy R."/>
            <person name="Ravi A."/>
            <person name="Getino M."/>
            <person name="Pursley I."/>
            <person name="Horton D.L."/>
            <person name="Alikhan N.F."/>
            <person name="Baker D."/>
            <person name="Gharbi K."/>
            <person name="Hall N."/>
            <person name="Watson M."/>
            <person name="Adriaenssens E.M."/>
            <person name="Foster-Nyarko E."/>
            <person name="Jarju S."/>
            <person name="Secka A."/>
            <person name="Antonio M."/>
            <person name="Oren A."/>
            <person name="Chaudhuri R.R."/>
            <person name="La Ragione R."/>
            <person name="Hildebrand F."/>
            <person name="Pallen M.J."/>
        </authorList>
    </citation>
    <scope>NUCLEOTIDE SEQUENCE</scope>
    <source>
        <strain evidence="2">CHK179-5677</strain>
    </source>
</reference>
<dbReference type="Gene3D" id="3.90.190.10">
    <property type="entry name" value="Protein tyrosine phosphatase superfamily"/>
    <property type="match status" value="1"/>
</dbReference>
<feature type="domain" description="Tyrosine specific protein phosphatases" evidence="1">
    <location>
        <begin position="143"/>
        <end position="177"/>
    </location>
</feature>
<dbReference type="InterPro" id="IPR026893">
    <property type="entry name" value="Tyr/Ser_Pase_IphP-type"/>
</dbReference>
<reference evidence="2" key="2">
    <citation type="submission" date="2021-09" db="EMBL/GenBank/DDBJ databases">
        <authorList>
            <person name="Gilroy R."/>
        </authorList>
    </citation>
    <scope>NUCLEOTIDE SEQUENCE</scope>
    <source>
        <strain evidence="2">CHK179-5677</strain>
    </source>
</reference>
<sequence>MSQLPGSIGLTGVKNARELGGIPAAGGKKVRHGLLLRTGALCDATEEDRRILAQDYRLAWVADFRTLKEANARPDPAFRGASFYHLLVLDENGGGMSRAARSVAEQGRSDFAALLVEMARAGTFSDKSYCELLFTAWGMEAYRAFLDLALKNDGEHALLFHCTAGKDRTGIGAALLLSALGADREAVMEDFLLTNQYLAHELSLVEDYVRRSCPGGADALMPAIRATAGVDRRCLELMLEEIDQRFGSMDAFLSGPMGFNGRKLERLRAIYLE</sequence>
<dbReference type="InterPro" id="IPR016130">
    <property type="entry name" value="Tyr_Pase_AS"/>
</dbReference>
<protein>
    <submittedName>
        <fullName evidence="2">Tyrosine-protein phosphatase</fullName>
    </submittedName>
</protein>
<dbReference type="AlphaFoldDB" id="A0A921ST07"/>